<evidence type="ECO:0000313" key="2">
    <source>
        <dbReference type="Proteomes" id="UP000499080"/>
    </source>
</evidence>
<comment type="caution">
    <text evidence="1">The sequence shown here is derived from an EMBL/GenBank/DDBJ whole genome shotgun (WGS) entry which is preliminary data.</text>
</comment>
<evidence type="ECO:0000313" key="1">
    <source>
        <dbReference type="EMBL" id="GBL80421.1"/>
    </source>
</evidence>
<reference evidence="1 2" key="1">
    <citation type="journal article" date="2019" name="Sci. Rep.">
        <title>Orb-weaving spider Araneus ventricosus genome elucidates the spidroin gene catalogue.</title>
        <authorList>
            <person name="Kono N."/>
            <person name="Nakamura H."/>
            <person name="Ohtoshi R."/>
            <person name="Moran D.A.P."/>
            <person name="Shinohara A."/>
            <person name="Yoshida Y."/>
            <person name="Fujiwara M."/>
            <person name="Mori M."/>
            <person name="Tomita M."/>
            <person name="Arakawa K."/>
        </authorList>
    </citation>
    <scope>NUCLEOTIDE SEQUENCE [LARGE SCALE GENOMIC DNA]</scope>
</reference>
<dbReference type="EMBL" id="BGPR01000021">
    <property type="protein sequence ID" value="GBL80421.1"/>
    <property type="molecule type" value="Genomic_DNA"/>
</dbReference>
<accession>A0A4Y2AKL3</accession>
<name>A0A4Y2AKL3_ARAVE</name>
<dbReference type="Proteomes" id="UP000499080">
    <property type="component" value="Unassembled WGS sequence"/>
</dbReference>
<gene>
    <name evidence="1" type="ORF">AVEN_92317_1</name>
</gene>
<keyword evidence="2" id="KW-1185">Reference proteome</keyword>
<organism evidence="1 2">
    <name type="scientific">Araneus ventricosus</name>
    <name type="common">Orbweaver spider</name>
    <name type="synonym">Epeira ventricosa</name>
    <dbReference type="NCBI Taxonomy" id="182803"/>
    <lineage>
        <taxon>Eukaryota</taxon>
        <taxon>Metazoa</taxon>
        <taxon>Ecdysozoa</taxon>
        <taxon>Arthropoda</taxon>
        <taxon>Chelicerata</taxon>
        <taxon>Arachnida</taxon>
        <taxon>Araneae</taxon>
        <taxon>Araneomorphae</taxon>
        <taxon>Entelegynae</taxon>
        <taxon>Araneoidea</taxon>
        <taxon>Araneidae</taxon>
        <taxon>Araneus</taxon>
    </lineage>
</organism>
<proteinExistence type="predicted"/>
<sequence>MGPNELNPPLSSQKHICDAFRGRAPRTSAPWVTTSLICPCLHSTPHDWRLGHLYPLAHSCYATGPDSMVQHLYQQLHKGKHSSGTPSVPPVKKRLNDNSSNLLSKRLLTYSPLLSIKFLSRQTSIGRCFCISENSK</sequence>
<protein>
    <submittedName>
        <fullName evidence="1">Uncharacterized protein</fullName>
    </submittedName>
</protein>
<dbReference type="AlphaFoldDB" id="A0A4Y2AKL3"/>